<dbReference type="SUPFAM" id="SSF48613">
    <property type="entry name" value="Heme oxygenase-like"/>
    <property type="match status" value="1"/>
</dbReference>
<gene>
    <name evidence="1" type="ORF">GCM10011365_01400</name>
</gene>
<dbReference type="Gene3D" id="1.20.910.10">
    <property type="entry name" value="Heme oxygenase-like"/>
    <property type="match status" value="1"/>
</dbReference>
<reference evidence="1" key="2">
    <citation type="submission" date="2020-09" db="EMBL/GenBank/DDBJ databases">
        <authorList>
            <person name="Sun Q."/>
            <person name="Zhou Y."/>
        </authorList>
    </citation>
    <scope>NUCLEOTIDE SEQUENCE</scope>
    <source>
        <strain evidence="1">CGMCC 1.12181</strain>
    </source>
</reference>
<dbReference type="SMART" id="SM01236">
    <property type="entry name" value="Haem_oxygenase_2"/>
    <property type="match status" value="1"/>
</dbReference>
<organism evidence="1 2">
    <name type="scientific">Marinicella pacifica</name>
    <dbReference type="NCBI Taxonomy" id="1171543"/>
    <lineage>
        <taxon>Bacteria</taxon>
        <taxon>Pseudomonadati</taxon>
        <taxon>Pseudomonadota</taxon>
        <taxon>Gammaproteobacteria</taxon>
        <taxon>Lysobacterales</taxon>
        <taxon>Marinicellaceae</taxon>
        <taxon>Marinicella</taxon>
    </lineage>
</organism>
<reference evidence="1" key="1">
    <citation type="journal article" date="2014" name="Int. J. Syst. Evol. Microbiol.">
        <title>Complete genome sequence of Corynebacterium casei LMG S-19264T (=DSM 44701T), isolated from a smear-ripened cheese.</title>
        <authorList>
            <consortium name="US DOE Joint Genome Institute (JGI-PGF)"/>
            <person name="Walter F."/>
            <person name="Albersmeier A."/>
            <person name="Kalinowski J."/>
            <person name="Ruckert C."/>
        </authorList>
    </citation>
    <scope>NUCLEOTIDE SEQUENCE</scope>
    <source>
        <strain evidence="1">CGMCC 1.12181</strain>
    </source>
</reference>
<dbReference type="EMBL" id="BMEO01000001">
    <property type="protein sequence ID" value="GGF84210.1"/>
    <property type="molecule type" value="Genomic_DNA"/>
</dbReference>
<keyword evidence="2" id="KW-1185">Reference proteome</keyword>
<dbReference type="InterPro" id="IPR016084">
    <property type="entry name" value="Haem_Oase-like_multi-hlx"/>
</dbReference>
<evidence type="ECO:0000313" key="2">
    <source>
        <dbReference type="Proteomes" id="UP000605253"/>
    </source>
</evidence>
<dbReference type="Proteomes" id="UP000605253">
    <property type="component" value="Unassembled WGS sequence"/>
</dbReference>
<proteinExistence type="predicted"/>
<sequence>MTSTPQPANMETHFSLLCRQTDVEKNKLWKLPVIEQALAGKLGLNTYIAFLTRAYHHVKHTVPLLMQAGARFSQQDEWLRRAMAEYIEEELGHEEWILNDIAVCGGDAESVLKSTPSFAVEMMVCYAYDSINRIDPLCFLGMVHVLEGTSVALATRAANSLKSSLNLPNKAFSYLISHGDLDQGHQKFFEDLINRLSADQLQVVIESCHRFYRLYRQVFEELPCQ</sequence>
<evidence type="ECO:0000313" key="1">
    <source>
        <dbReference type="EMBL" id="GGF84210.1"/>
    </source>
</evidence>
<dbReference type="AlphaFoldDB" id="A0A917CDR3"/>
<name>A0A917CDR3_9GAMM</name>
<dbReference type="Pfam" id="PF14518">
    <property type="entry name" value="Haem_oxygenas_2"/>
    <property type="match status" value="1"/>
</dbReference>
<protein>
    <submittedName>
        <fullName evidence="1">Biliverdin-producing heme oxygenase</fullName>
    </submittedName>
</protein>
<accession>A0A917CDR3</accession>
<comment type="caution">
    <text evidence="1">The sequence shown here is derived from an EMBL/GenBank/DDBJ whole genome shotgun (WGS) entry which is preliminary data.</text>
</comment>